<dbReference type="PANTHER" id="PTHR33273:SF4">
    <property type="entry name" value="ENDONUCLEASE_EXONUCLEASE_PHOSPHATASE DOMAIN-CONTAINING PROTEIN"/>
    <property type="match status" value="1"/>
</dbReference>
<dbReference type="Gene3D" id="3.60.10.10">
    <property type="entry name" value="Endonuclease/exonuclease/phosphatase"/>
    <property type="match status" value="1"/>
</dbReference>
<dbReference type="AlphaFoldDB" id="A0A8X6SUT7"/>
<dbReference type="PANTHER" id="PTHR33273">
    <property type="entry name" value="DOMAIN-CONTAINING PROTEIN, PUTATIVE-RELATED"/>
    <property type="match status" value="1"/>
</dbReference>
<keyword evidence="3" id="KW-1185">Reference proteome</keyword>
<dbReference type="GO" id="GO:0003824">
    <property type="term" value="F:catalytic activity"/>
    <property type="evidence" value="ECO:0007669"/>
    <property type="project" value="InterPro"/>
</dbReference>
<organism evidence="2 3">
    <name type="scientific">Trichonephila clavipes</name>
    <name type="common">Golden silk orbweaver</name>
    <name type="synonym">Nephila clavipes</name>
    <dbReference type="NCBI Taxonomy" id="2585209"/>
    <lineage>
        <taxon>Eukaryota</taxon>
        <taxon>Metazoa</taxon>
        <taxon>Ecdysozoa</taxon>
        <taxon>Arthropoda</taxon>
        <taxon>Chelicerata</taxon>
        <taxon>Arachnida</taxon>
        <taxon>Araneae</taxon>
        <taxon>Araneomorphae</taxon>
        <taxon>Entelegynae</taxon>
        <taxon>Araneoidea</taxon>
        <taxon>Nephilidae</taxon>
        <taxon>Trichonephila</taxon>
    </lineage>
</organism>
<proteinExistence type="predicted"/>
<accession>A0A8X6SUT7</accession>
<dbReference type="Pfam" id="PF14529">
    <property type="entry name" value="Exo_endo_phos_2"/>
    <property type="match status" value="1"/>
</dbReference>
<sequence length="471" mass="52214">MNDAAHKSSRTNDPSTHTLVTNLVSLVHLFTESLAWGVMWWCDMDINQCSSPVTNRGCNFSPSINSTPSINNAALVVAQSKKDHVPGLGRGPGSINNLRSPNSLKIIQFNINGISTSASRIKLDQVLDLVLTEGAQTIALQETKLKTFTSLKIKGYNIFRFDRQNRCGGGLAFLIKNINNQCVNINRKITVGSNLEIQGIRILWRGNPLNIFNMYHPPDLKSLPTDLQDLFTLGTICLGDLNAQHPIWGCSTANLRGNELLDIIDDKCFSILNDGTATHFSYSYNTKEALDISITSSDLGPCCKWTLLKNLGRDHLPILLELKKRQLVPTSLHYQKISRLNFSVEERNIKIRTSRLVHGCRSDTHRGTSMFSRDFRMNELEAAIGDSCLNKSPGPDGIHGQIIDHPGLSGRPILEYGVPVYCSASVTNLQKLEKVQLSAARIITGLKDTCPRDIVLLEADLQPLSLSRQKF</sequence>
<evidence type="ECO:0000259" key="1">
    <source>
        <dbReference type="Pfam" id="PF14529"/>
    </source>
</evidence>
<comment type="caution">
    <text evidence="2">The sequence shown here is derived from an EMBL/GenBank/DDBJ whole genome shotgun (WGS) entry which is preliminary data.</text>
</comment>
<evidence type="ECO:0000313" key="3">
    <source>
        <dbReference type="Proteomes" id="UP000887159"/>
    </source>
</evidence>
<gene>
    <name evidence="2" type="ORF">TNCV_648691</name>
</gene>
<dbReference type="InterPro" id="IPR005135">
    <property type="entry name" value="Endo/exonuclease/phosphatase"/>
</dbReference>
<dbReference type="Proteomes" id="UP000887159">
    <property type="component" value="Unassembled WGS sequence"/>
</dbReference>
<name>A0A8X6SUT7_TRICX</name>
<dbReference type="EMBL" id="BMAU01021331">
    <property type="protein sequence ID" value="GFY14826.1"/>
    <property type="molecule type" value="Genomic_DNA"/>
</dbReference>
<evidence type="ECO:0000313" key="2">
    <source>
        <dbReference type="EMBL" id="GFY14826.1"/>
    </source>
</evidence>
<feature type="domain" description="Endonuclease/exonuclease/phosphatase" evidence="1">
    <location>
        <begin position="210"/>
        <end position="318"/>
    </location>
</feature>
<dbReference type="SUPFAM" id="SSF56219">
    <property type="entry name" value="DNase I-like"/>
    <property type="match status" value="1"/>
</dbReference>
<protein>
    <recommendedName>
        <fullName evidence="1">Endonuclease/exonuclease/phosphatase domain-containing protein</fullName>
    </recommendedName>
</protein>
<reference evidence="2" key="1">
    <citation type="submission" date="2020-08" db="EMBL/GenBank/DDBJ databases">
        <title>Multicomponent nature underlies the extraordinary mechanical properties of spider dragline silk.</title>
        <authorList>
            <person name="Kono N."/>
            <person name="Nakamura H."/>
            <person name="Mori M."/>
            <person name="Yoshida Y."/>
            <person name="Ohtoshi R."/>
            <person name="Malay A.D."/>
            <person name="Moran D.A.P."/>
            <person name="Tomita M."/>
            <person name="Numata K."/>
            <person name="Arakawa K."/>
        </authorList>
    </citation>
    <scope>NUCLEOTIDE SEQUENCE</scope>
</reference>
<dbReference type="InterPro" id="IPR036691">
    <property type="entry name" value="Endo/exonu/phosph_ase_sf"/>
</dbReference>